<keyword evidence="1 2" id="KW-0238">DNA-binding</keyword>
<evidence type="ECO:0000256" key="3">
    <source>
        <dbReference type="SAM" id="MobiDB-lite"/>
    </source>
</evidence>
<dbReference type="SUPFAM" id="SSF50249">
    <property type="entry name" value="Nucleic acid-binding proteins"/>
    <property type="match status" value="1"/>
</dbReference>
<dbReference type="Proteomes" id="UP000262103">
    <property type="component" value="Segment"/>
</dbReference>
<protein>
    <submittedName>
        <fullName evidence="4">Single-strand binding protein family</fullName>
    </submittedName>
</protein>
<dbReference type="GO" id="GO:0003697">
    <property type="term" value="F:single-stranded DNA binding"/>
    <property type="evidence" value="ECO:0007669"/>
    <property type="project" value="InterPro"/>
</dbReference>
<reference evidence="4 5" key="1">
    <citation type="journal article" date="2018" name="ISME J.">
        <title>Characterization of ecologically diverse viruses infecting co-occurring strains of cosmopolitan hyperhalophilic Bacteroidetes.</title>
        <authorList>
            <person name="Villamor J."/>
            <person name="Ramos-Barbero M.D."/>
            <person name="Gonzalez-Torres P."/>
            <person name="Gabaldon T."/>
            <person name="Rossello-Mora R."/>
            <person name="Meseguer I."/>
            <person name="Martinez-Garcia M."/>
            <person name="Santos F."/>
            <person name="Anton J."/>
        </authorList>
    </citation>
    <scope>NUCLEOTIDE SEQUENCE [LARGE SCALE GENOMIC DNA]</scope>
    <source>
        <strain evidence="4">SRUTV-1</strain>
    </source>
</reference>
<dbReference type="KEGG" id="vg:40236458"/>
<sequence>MSVSYHEAQIRLRGNIANIDTKTVNGGLKITEVRLAADVGEWNSDEEEEEIRTEWFDLTFFGGAAKYIEQGAETGDKLSVTAKPKTSSWEDDDGNTQYSREWVYDNGDMYIISSGDGGGRSPEDRLEDEASTSRRSGGGGSSSSNDEPDDDLPF</sequence>
<dbReference type="InterPro" id="IPR000424">
    <property type="entry name" value="Primosome_PriB/ssb"/>
</dbReference>
<dbReference type="GeneID" id="40236458"/>
<evidence type="ECO:0000313" key="5">
    <source>
        <dbReference type="Proteomes" id="UP000262103"/>
    </source>
</evidence>
<proteinExistence type="predicted"/>
<organism evidence="4 5">
    <name type="scientific">Salinibacter phage SRUTV-1</name>
    <dbReference type="NCBI Taxonomy" id="2684227"/>
    <lineage>
        <taxon>Viruses</taxon>
        <taxon>Duplodnaviria</taxon>
        <taxon>Heunggongvirae</taxon>
        <taxon>Uroviricota</taxon>
        <taxon>Caudoviricetes</taxon>
        <taxon>Kairosalinivirus</taxon>
        <taxon>Kairosalinivirus SRUTV1</taxon>
    </lineage>
</organism>
<dbReference type="EMBL" id="MF629150">
    <property type="protein sequence ID" value="ATU47025.1"/>
    <property type="molecule type" value="Genomic_DNA"/>
</dbReference>
<dbReference type="Gene3D" id="2.40.50.140">
    <property type="entry name" value="Nucleic acid-binding proteins"/>
    <property type="match status" value="1"/>
</dbReference>
<dbReference type="PROSITE" id="PS50935">
    <property type="entry name" value="SSB"/>
    <property type="match status" value="1"/>
</dbReference>
<feature type="region of interest" description="Disordered" evidence="3">
    <location>
        <begin position="72"/>
        <end position="98"/>
    </location>
</feature>
<evidence type="ECO:0000256" key="1">
    <source>
        <dbReference type="ARBA" id="ARBA00023125"/>
    </source>
</evidence>
<name>A0A2D3FAJ8_9CAUD</name>
<evidence type="ECO:0000256" key="2">
    <source>
        <dbReference type="PROSITE-ProRule" id="PRU00252"/>
    </source>
</evidence>
<feature type="region of interest" description="Disordered" evidence="3">
    <location>
        <begin position="111"/>
        <end position="154"/>
    </location>
</feature>
<dbReference type="CDD" id="cd04496">
    <property type="entry name" value="SSB_OBF"/>
    <property type="match status" value="1"/>
</dbReference>
<accession>A0A2D3FAJ8</accession>
<keyword evidence="5" id="KW-1185">Reference proteome</keyword>
<dbReference type="InterPro" id="IPR012340">
    <property type="entry name" value="NA-bd_OB-fold"/>
</dbReference>
<evidence type="ECO:0000313" key="4">
    <source>
        <dbReference type="EMBL" id="ATU47025.1"/>
    </source>
</evidence>
<dbReference type="RefSeq" id="YP_009639660.1">
    <property type="nucleotide sequence ID" value="NC_042353.1"/>
</dbReference>
<dbReference type="Pfam" id="PF00436">
    <property type="entry name" value="SSB"/>
    <property type="match status" value="1"/>
</dbReference>